<evidence type="ECO:0000256" key="5">
    <source>
        <dbReference type="ARBA" id="ARBA00022989"/>
    </source>
</evidence>
<dbReference type="OrthoDB" id="157184at2"/>
<keyword evidence="5 7" id="KW-1133">Transmembrane helix</keyword>
<feature type="domain" description="ABC transmembrane type-1" evidence="8">
    <location>
        <begin position="79"/>
        <end position="277"/>
    </location>
</feature>
<proteinExistence type="inferred from homology"/>
<evidence type="ECO:0000256" key="6">
    <source>
        <dbReference type="ARBA" id="ARBA00023136"/>
    </source>
</evidence>
<feature type="transmembrane region" description="Helical" evidence="7">
    <location>
        <begin position="21"/>
        <end position="40"/>
    </location>
</feature>
<dbReference type="STRING" id="1121345.SAMN02745217_02848"/>
<dbReference type="GO" id="GO:0005886">
    <property type="term" value="C:plasma membrane"/>
    <property type="evidence" value="ECO:0007669"/>
    <property type="project" value="UniProtKB-SubCell"/>
</dbReference>
<dbReference type="RefSeq" id="WP_073589511.1">
    <property type="nucleotide sequence ID" value="NZ_FRFD01000008.1"/>
</dbReference>
<evidence type="ECO:0000313" key="9">
    <source>
        <dbReference type="EMBL" id="SHO50680.1"/>
    </source>
</evidence>
<accession>A0A1M7YDG5</accession>
<organism evidence="9 10">
    <name type="scientific">Anaerocolumna xylanovorans DSM 12503</name>
    <dbReference type="NCBI Taxonomy" id="1121345"/>
    <lineage>
        <taxon>Bacteria</taxon>
        <taxon>Bacillati</taxon>
        <taxon>Bacillota</taxon>
        <taxon>Clostridia</taxon>
        <taxon>Lachnospirales</taxon>
        <taxon>Lachnospiraceae</taxon>
        <taxon>Anaerocolumna</taxon>
    </lineage>
</organism>
<evidence type="ECO:0000256" key="7">
    <source>
        <dbReference type="RuleBase" id="RU363032"/>
    </source>
</evidence>
<dbReference type="InterPro" id="IPR035906">
    <property type="entry name" value="MetI-like_sf"/>
</dbReference>
<keyword evidence="4 7" id="KW-0812">Transmembrane</keyword>
<evidence type="ECO:0000256" key="4">
    <source>
        <dbReference type="ARBA" id="ARBA00022692"/>
    </source>
</evidence>
<keyword evidence="10" id="KW-1185">Reference proteome</keyword>
<protein>
    <submittedName>
        <fullName evidence="9">Carbohydrate ABC transporter membrane protein 2, CUT1 family (TC 3.A.1.1.-)</fullName>
    </submittedName>
</protein>
<dbReference type="CDD" id="cd06261">
    <property type="entry name" value="TM_PBP2"/>
    <property type="match status" value="1"/>
</dbReference>
<dbReference type="PANTHER" id="PTHR43744:SF9">
    <property type="entry name" value="POLYGALACTURONAN_RHAMNOGALACTURONAN TRANSPORT SYSTEM PERMEASE PROTEIN YTCP"/>
    <property type="match status" value="1"/>
</dbReference>
<dbReference type="PROSITE" id="PS50928">
    <property type="entry name" value="ABC_TM1"/>
    <property type="match status" value="1"/>
</dbReference>
<dbReference type="EMBL" id="FRFD01000008">
    <property type="protein sequence ID" value="SHO50680.1"/>
    <property type="molecule type" value="Genomic_DNA"/>
</dbReference>
<dbReference type="AlphaFoldDB" id="A0A1M7YDG5"/>
<dbReference type="Proteomes" id="UP000184612">
    <property type="component" value="Unassembled WGS sequence"/>
</dbReference>
<comment type="subcellular location">
    <subcellularLocation>
        <location evidence="1 7">Cell membrane</location>
        <topology evidence="1 7">Multi-pass membrane protein</topology>
    </subcellularLocation>
</comment>
<dbReference type="Pfam" id="PF00528">
    <property type="entry name" value="BPD_transp_1"/>
    <property type="match status" value="1"/>
</dbReference>
<dbReference type="InterPro" id="IPR000515">
    <property type="entry name" value="MetI-like"/>
</dbReference>
<name>A0A1M7YDG5_9FIRM</name>
<evidence type="ECO:0000256" key="2">
    <source>
        <dbReference type="ARBA" id="ARBA00022448"/>
    </source>
</evidence>
<evidence type="ECO:0000256" key="1">
    <source>
        <dbReference type="ARBA" id="ARBA00004651"/>
    </source>
</evidence>
<dbReference type="SUPFAM" id="SSF161098">
    <property type="entry name" value="MetI-like"/>
    <property type="match status" value="1"/>
</dbReference>
<keyword evidence="3" id="KW-1003">Cell membrane</keyword>
<feature type="transmembrane region" description="Helical" evidence="7">
    <location>
        <begin position="192"/>
        <end position="213"/>
    </location>
</feature>
<sequence length="300" mass="33473">MKNQSISVKTGSDKMFDILNYTFLGIVFVVVAYPLFYILVASVSNPYDVYAGKTFLFPVGFTLEGYKRIFSEAMISRGYLNSILYTVTGTFVSTALVVLTAYPLSRPTLPGRKLIMLFYVITMYFTGGLIPTYIVVSRFHMINNMWALILPGGVAVYNVIISRTFFENSIPESLYDAAAIDGSSNMKTFFKIILPLSKPIIAVMAIFAMVAYWNDWFTALIYLPSSSKAPLQLVLRQILIESQASANMMNDMSGGYAEANRITELIKFTSIVVASVPMLIVYPFAQKYYDKGMMFGAVKG</sequence>
<keyword evidence="2 7" id="KW-0813">Transport</keyword>
<feature type="transmembrane region" description="Helical" evidence="7">
    <location>
        <begin position="146"/>
        <end position="166"/>
    </location>
</feature>
<dbReference type="PANTHER" id="PTHR43744">
    <property type="entry name" value="ABC TRANSPORTER PERMEASE PROTEIN MG189-RELATED-RELATED"/>
    <property type="match status" value="1"/>
</dbReference>
<gene>
    <name evidence="9" type="ORF">SAMN02745217_02848</name>
</gene>
<comment type="similarity">
    <text evidence="7">Belongs to the binding-protein-dependent transport system permease family.</text>
</comment>
<feature type="transmembrane region" description="Helical" evidence="7">
    <location>
        <begin position="265"/>
        <end position="285"/>
    </location>
</feature>
<evidence type="ECO:0000313" key="10">
    <source>
        <dbReference type="Proteomes" id="UP000184612"/>
    </source>
</evidence>
<evidence type="ECO:0000256" key="3">
    <source>
        <dbReference type="ARBA" id="ARBA00022475"/>
    </source>
</evidence>
<dbReference type="Gene3D" id="1.10.3720.10">
    <property type="entry name" value="MetI-like"/>
    <property type="match status" value="1"/>
</dbReference>
<keyword evidence="6 7" id="KW-0472">Membrane</keyword>
<feature type="transmembrane region" description="Helical" evidence="7">
    <location>
        <begin position="83"/>
        <end position="102"/>
    </location>
</feature>
<reference evidence="9 10" key="1">
    <citation type="submission" date="2016-12" db="EMBL/GenBank/DDBJ databases">
        <authorList>
            <person name="Song W.-J."/>
            <person name="Kurnit D.M."/>
        </authorList>
    </citation>
    <scope>NUCLEOTIDE SEQUENCE [LARGE SCALE GENOMIC DNA]</scope>
    <source>
        <strain evidence="9 10">DSM 12503</strain>
    </source>
</reference>
<feature type="transmembrane region" description="Helical" evidence="7">
    <location>
        <begin position="114"/>
        <end position="134"/>
    </location>
</feature>
<evidence type="ECO:0000259" key="8">
    <source>
        <dbReference type="PROSITE" id="PS50928"/>
    </source>
</evidence>
<dbReference type="GO" id="GO:0055085">
    <property type="term" value="P:transmembrane transport"/>
    <property type="evidence" value="ECO:0007669"/>
    <property type="project" value="InterPro"/>
</dbReference>